<evidence type="ECO:0000313" key="11">
    <source>
        <dbReference type="Proteomes" id="UP000054558"/>
    </source>
</evidence>
<dbReference type="GO" id="GO:0032259">
    <property type="term" value="P:methylation"/>
    <property type="evidence" value="ECO:0007669"/>
    <property type="project" value="UniProtKB-KW"/>
</dbReference>
<evidence type="ECO:0000313" key="10">
    <source>
        <dbReference type="EMBL" id="GAQ82986.1"/>
    </source>
</evidence>
<organism evidence="10 11">
    <name type="scientific">Klebsormidium nitens</name>
    <name type="common">Green alga</name>
    <name type="synonym">Ulothrix nitens</name>
    <dbReference type="NCBI Taxonomy" id="105231"/>
    <lineage>
        <taxon>Eukaryota</taxon>
        <taxon>Viridiplantae</taxon>
        <taxon>Streptophyta</taxon>
        <taxon>Klebsormidiophyceae</taxon>
        <taxon>Klebsormidiales</taxon>
        <taxon>Klebsormidiaceae</taxon>
        <taxon>Klebsormidium</taxon>
    </lineage>
</organism>
<reference evidence="10 11" key="1">
    <citation type="journal article" date="2014" name="Nat. Commun.">
        <title>Klebsormidium flaccidum genome reveals primary factors for plant terrestrial adaptation.</title>
        <authorList>
            <person name="Hori K."/>
            <person name="Maruyama F."/>
            <person name="Fujisawa T."/>
            <person name="Togashi T."/>
            <person name="Yamamoto N."/>
            <person name="Seo M."/>
            <person name="Sato S."/>
            <person name="Yamada T."/>
            <person name="Mori H."/>
            <person name="Tajima N."/>
            <person name="Moriyama T."/>
            <person name="Ikeuchi M."/>
            <person name="Watanabe M."/>
            <person name="Wada H."/>
            <person name="Kobayashi K."/>
            <person name="Saito M."/>
            <person name="Masuda T."/>
            <person name="Sasaki-Sekimoto Y."/>
            <person name="Mashiguchi K."/>
            <person name="Awai K."/>
            <person name="Shimojima M."/>
            <person name="Masuda S."/>
            <person name="Iwai M."/>
            <person name="Nobusawa T."/>
            <person name="Narise T."/>
            <person name="Kondo S."/>
            <person name="Saito H."/>
            <person name="Sato R."/>
            <person name="Murakawa M."/>
            <person name="Ihara Y."/>
            <person name="Oshima-Yamada Y."/>
            <person name="Ohtaka K."/>
            <person name="Satoh M."/>
            <person name="Sonobe K."/>
            <person name="Ishii M."/>
            <person name="Ohtani R."/>
            <person name="Kanamori-Sato M."/>
            <person name="Honoki R."/>
            <person name="Miyazaki D."/>
            <person name="Mochizuki H."/>
            <person name="Umetsu J."/>
            <person name="Higashi K."/>
            <person name="Shibata D."/>
            <person name="Kamiya Y."/>
            <person name="Sato N."/>
            <person name="Nakamura Y."/>
            <person name="Tabata S."/>
            <person name="Ida S."/>
            <person name="Kurokawa K."/>
            <person name="Ohta H."/>
        </authorList>
    </citation>
    <scope>NUCLEOTIDE SEQUENCE [LARGE SCALE GENOMIC DNA]</scope>
    <source>
        <strain evidence="10 11">NIES-2285</strain>
    </source>
</reference>
<proteinExistence type="predicted"/>
<dbReference type="GO" id="GO:0018025">
    <property type="term" value="F:calmodulin-lysine N-methyltransferase activity"/>
    <property type="evidence" value="ECO:0000318"/>
    <property type="project" value="GO_Central"/>
</dbReference>
<dbReference type="Proteomes" id="UP000054558">
    <property type="component" value="Unassembled WGS sequence"/>
</dbReference>
<dbReference type="PANTHER" id="PTHR13539">
    <property type="entry name" value="CALMODULIN-LYSINE N-METHYLTRANSFERASE"/>
    <property type="match status" value="1"/>
</dbReference>
<dbReference type="Pfam" id="PF10294">
    <property type="entry name" value="Methyltransf_16"/>
    <property type="match status" value="1"/>
</dbReference>
<dbReference type="InterPro" id="IPR029063">
    <property type="entry name" value="SAM-dependent_MTases_sf"/>
</dbReference>
<dbReference type="OrthoDB" id="413520at2759"/>
<feature type="compositionally biased region" description="Basic and acidic residues" evidence="9">
    <location>
        <begin position="316"/>
        <end position="328"/>
    </location>
</feature>
<evidence type="ECO:0000256" key="5">
    <source>
        <dbReference type="ARBA" id="ARBA00022490"/>
    </source>
</evidence>
<dbReference type="InterPro" id="IPR025800">
    <property type="entry name" value="CaM-Lys-N-MeTrfase"/>
</dbReference>
<dbReference type="Gene3D" id="3.40.50.150">
    <property type="entry name" value="Vaccinia Virus protein VP39"/>
    <property type="match status" value="2"/>
</dbReference>
<dbReference type="GO" id="GO:0005634">
    <property type="term" value="C:nucleus"/>
    <property type="evidence" value="ECO:0007669"/>
    <property type="project" value="UniProtKB-SubCell"/>
</dbReference>
<evidence type="ECO:0000256" key="6">
    <source>
        <dbReference type="ARBA" id="ARBA00022603"/>
    </source>
</evidence>
<gene>
    <name evidence="10" type="ORF">KFL_001310160</name>
</gene>
<dbReference type="AlphaFoldDB" id="A0A1Y1I2L6"/>
<feature type="region of interest" description="Disordered" evidence="9">
    <location>
        <begin position="297"/>
        <end position="337"/>
    </location>
</feature>
<evidence type="ECO:0000256" key="4">
    <source>
        <dbReference type="ARBA" id="ARBA00020594"/>
    </source>
</evidence>
<feature type="region of interest" description="Disordered" evidence="9">
    <location>
        <begin position="248"/>
        <end position="269"/>
    </location>
</feature>
<dbReference type="SUPFAM" id="SSF53335">
    <property type="entry name" value="S-adenosyl-L-methionine-dependent methyltransferases"/>
    <property type="match status" value="1"/>
</dbReference>
<dbReference type="GO" id="GO:0005737">
    <property type="term" value="C:cytoplasm"/>
    <property type="evidence" value="ECO:0007669"/>
    <property type="project" value="UniProtKB-SubCell"/>
</dbReference>
<sequence length="466" mass="50431">MAAAKERWRLLAKACTGKRSGTASPENNEIQHSISRVAAGSFGFVKSTAIQRASVTDQSGRPGEALLATDPLHQHVSYEVVKPGGQTVEIILRQRRAGCISLADHRLSQACGVDSTGIVCLWPAEEVLTHYCSQHPELFQGRRVLELGAGYGLAGLAVAACTEAGEVVITDGNPQVVNAIQHNIRINAHLFGETAVRAEPLTWGDDASARAAGGPFDVIIAADCTFFKDFHAQLAGTIKLLLNHASAPGTSRTSTDGAEDPVEPKPVPSTSYASILVADAGLARDLVASSMSEAREDSLLQSDGLKATRASQSEGESAKWRLWEESDGSRTTAGNRSEVTCEIGEAKTPEEQVRSEDINAYHALNPTFEVNEKSLSTFRTDDMKDDGLEPNEPIALLFNPRRGGTLDKFVDIATRVGLRAELSESFDKDLDRKIERLRGGECAEWPGFDEEHCRPIMLILRHCEFE</sequence>
<dbReference type="EC" id="2.1.1.60" evidence="3"/>
<dbReference type="InterPro" id="IPR019410">
    <property type="entry name" value="Methyltransf_16"/>
</dbReference>
<accession>A0A1Y1I2L6</accession>
<keyword evidence="8" id="KW-0539">Nucleus</keyword>
<dbReference type="PANTHER" id="PTHR13539:SF3">
    <property type="entry name" value="CALMODULIN-LYSINE N-METHYLTRANSFERASE"/>
    <property type="match status" value="1"/>
</dbReference>
<dbReference type="CDD" id="cd02440">
    <property type="entry name" value="AdoMet_MTases"/>
    <property type="match status" value="1"/>
</dbReference>
<name>A0A1Y1I2L6_KLENI</name>
<dbReference type="EMBL" id="DF237080">
    <property type="protein sequence ID" value="GAQ82986.1"/>
    <property type="molecule type" value="Genomic_DNA"/>
</dbReference>
<evidence type="ECO:0000256" key="2">
    <source>
        <dbReference type="ARBA" id="ARBA00004496"/>
    </source>
</evidence>
<dbReference type="STRING" id="105231.A0A1Y1I2L6"/>
<evidence type="ECO:0000256" key="8">
    <source>
        <dbReference type="ARBA" id="ARBA00023242"/>
    </source>
</evidence>
<evidence type="ECO:0000256" key="3">
    <source>
        <dbReference type="ARBA" id="ARBA00011914"/>
    </source>
</evidence>
<evidence type="ECO:0000256" key="7">
    <source>
        <dbReference type="ARBA" id="ARBA00022679"/>
    </source>
</evidence>
<keyword evidence="11" id="KW-1185">Reference proteome</keyword>
<comment type="subcellular location">
    <subcellularLocation>
        <location evidence="2">Cytoplasm</location>
    </subcellularLocation>
    <subcellularLocation>
        <location evidence="1">Nucleus</location>
    </subcellularLocation>
</comment>
<keyword evidence="7" id="KW-0808">Transferase</keyword>
<evidence type="ECO:0000256" key="9">
    <source>
        <dbReference type="SAM" id="MobiDB-lite"/>
    </source>
</evidence>
<keyword evidence="5" id="KW-0963">Cytoplasm</keyword>
<keyword evidence="6" id="KW-0489">Methyltransferase</keyword>
<protein>
    <recommendedName>
        <fullName evidence="4">Calmodulin-lysine N-methyltransferase</fullName>
        <ecNumber evidence="3">2.1.1.60</ecNumber>
    </recommendedName>
</protein>
<evidence type="ECO:0000256" key="1">
    <source>
        <dbReference type="ARBA" id="ARBA00004123"/>
    </source>
</evidence>